<dbReference type="InterPro" id="IPR052289">
    <property type="entry name" value="Calcyclin-binding_UBL-bridge"/>
</dbReference>
<evidence type="ECO:0000256" key="7">
    <source>
        <dbReference type="ARBA" id="ARBA00022990"/>
    </source>
</evidence>
<dbReference type="AlphaFoldDB" id="A0A2A2K8I1"/>
<dbReference type="GO" id="GO:0005737">
    <property type="term" value="C:cytoplasm"/>
    <property type="evidence" value="ECO:0007669"/>
    <property type="project" value="UniProtKB-SubCell"/>
</dbReference>
<keyword evidence="8" id="KW-0539">Nucleus</keyword>
<dbReference type="CDD" id="cd06468">
    <property type="entry name" value="p23_CacyBP"/>
    <property type="match status" value="1"/>
</dbReference>
<dbReference type="PANTHER" id="PTHR13164:SF3">
    <property type="entry name" value="CALCYCLIN-BINDING PROTEIN"/>
    <property type="match status" value="1"/>
</dbReference>
<keyword evidence="14" id="KW-1185">Reference proteome</keyword>
<dbReference type="OrthoDB" id="164025at2759"/>
<protein>
    <recommendedName>
        <fullName evidence="3">Calcyclin-binding protein</fullName>
    </recommendedName>
</protein>
<keyword evidence="6" id="KW-0833">Ubl conjugation pathway</keyword>
<evidence type="ECO:0000313" key="14">
    <source>
        <dbReference type="Proteomes" id="UP000218231"/>
    </source>
</evidence>
<dbReference type="Gene3D" id="2.60.40.790">
    <property type="match status" value="1"/>
</dbReference>
<dbReference type="GO" id="GO:0005634">
    <property type="term" value="C:nucleus"/>
    <property type="evidence" value="ECO:0007669"/>
    <property type="project" value="UniProtKB-SubCell"/>
</dbReference>
<dbReference type="InterPro" id="IPR015120">
    <property type="entry name" value="Siah-Interact_N"/>
</dbReference>
<feature type="coiled-coil region" evidence="10">
    <location>
        <begin position="5"/>
        <end position="51"/>
    </location>
</feature>
<dbReference type="InterPro" id="IPR037893">
    <property type="entry name" value="CS_CacyBP"/>
</dbReference>
<evidence type="ECO:0000256" key="4">
    <source>
        <dbReference type="ARBA" id="ARBA00022490"/>
    </source>
</evidence>
<comment type="caution">
    <text evidence="13">The sequence shown here is derived from an EMBL/GenBank/DDBJ whole genome shotgun (WGS) entry which is preliminary data.</text>
</comment>
<dbReference type="Pfam" id="PF09032">
    <property type="entry name" value="Siah-Interact_N"/>
    <property type="match status" value="1"/>
</dbReference>
<dbReference type="Pfam" id="PF04969">
    <property type="entry name" value="CS"/>
    <property type="match status" value="1"/>
</dbReference>
<dbReference type="GO" id="GO:0031625">
    <property type="term" value="F:ubiquitin protein ligase binding"/>
    <property type="evidence" value="ECO:0007669"/>
    <property type="project" value="InterPro"/>
</dbReference>
<dbReference type="GO" id="GO:0007507">
    <property type="term" value="P:heart development"/>
    <property type="evidence" value="ECO:0007669"/>
    <property type="project" value="TreeGrafter"/>
</dbReference>
<feature type="domain" description="CS" evidence="12">
    <location>
        <begin position="70"/>
        <end position="164"/>
    </location>
</feature>
<evidence type="ECO:0000256" key="10">
    <source>
        <dbReference type="SAM" id="Coils"/>
    </source>
</evidence>
<dbReference type="PROSITE" id="PS51048">
    <property type="entry name" value="SGS"/>
    <property type="match status" value="1"/>
</dbReference>
<evidence type="ECO:0000256" key="6">
    <source>
        <dbReference type="ARBA" id="ARBA00022786"/>
    </source>
</evidence>
<evidence type="ECO:0000256" key="9">
    <source>
        <dbReference type="ARBA" id="ARBA00025145"/>
    </source>
</evidence>
<organism evidence="13 14">
    <name type="scientific">Diploscapter pachys</name>
    <dbReference type="NCBI Taxonomy" id="2018661"/>
    <lineage>
        <taxon>Eukaryota</taxon>
        <taxon>Metazoa</taxon>
        <taxon>Ecdysozoa</taxon>
        <taxon>Nematoda</taxon>
        <taxon>Chromadorea</taxon>
        <taxon>Rhabditida</taxon>
        <taxon>Rhabditina</taxon>
        <taxon>Rhabditomorpha</taxon>
        <taxon>Rhabditoidea</taxon>
        <taxon>Rhabditidae</taxon>
        <taxon>Diploscapter</taxon>
    </lineage>
</organism>
<reference evidence="13 14" key="1">
    <citation type="journal article" date="2017" name="Curr. Biol.">
        <title>Genome architecture and evolution of a unichromosomal asexual nematode.</title>
        <authorList>
            <person name="Fradin H."/>
            <person name="Zegar C."/>
            <person name="Gutwein M."/>
            <person name="Lucas J."/>
            <person name="Kovtun M."/>
            <person name="Corcoran D."/>
            <person name="Baugh L.R."/>
            <person name="Kiontke K."/>
            <person name="Gunsalus K."/>
            <person name="Fitch D.H."/>
            <person name="Piano F."/>
        </authorList>
    </citation>
    <scope>NUCLEOTIDE SEQUENCE [LARGE SCALE GENOMIC DNA]</scope>
    <source>
        <strain evidence="13">PF1309</strain>
    </source>
</reference>
<keyword evidence="4" id="KW-0963">Cytoplasm</keyword>
<dbReference type="SUPFAM" id="SSF140106">
    <property type="entry name" value="Calcyclin-binding protein-like"/>
    <property type="match status" value="1"/>
</dbReference>
<comment type="subcellular location">
    <subcellularLocation>
        <location evidence="2">Cytoplasm</location>
    </subcellularLocation>
    <subcellularLocation>
        <location evidence="1">Nucleus</location>
    </subcellularLocation>
</comment>
<dbReference type="PROSITE" id="PS51203">
    <property type="entry name" value="CS"/>
    <property type="match status" value="1"/>
</dbReference>
<evidence type="ECO:0000259" key="12">
    <source>
        <dbReference type="PROSITE" id="PS51203"/>
    </source>
</evidence>
<dbReference type="GO" id="GO:0044548">
    <property type="term" value="F:S100 protein binding"/>
    <property type="evidence" value="ECO:0007669"/>
    <property type="project" value="InterPro"/>
</dbReference>
<dbReference type="InterPro" id="IPR037201">
    <property type="entry name" value="CacyBP_N"/>
</dbReference>
<dbReference type="EMBL" id="LIAE01009346">
    <property type="protein sequence ID" value="PAV70183.1"/>
    <property type="molecule type" value="Genomic_DNA"/>
</dbReference>
<dbReference type="GO" id="GO:0015631">
    <property type="term" value="F:tubulin binding"/>
    <property type="evidence" value="ECO:0007669"/>
    <property type="project" value="InterPro"/>
</dbReference>
<proteinExistence type="predicted"/>
<keyword evidence="5" id="KW-0597">Phosphoprotein</keyword>
<keyword evidence="7" id="KW-0007">Acetylation</keyword>
<keyword evidence="10" id="KW-0175">Coiled coil</keyword>
<evidence type="ECO:0000256" key="8">
    <source>
        <dbReference type="ARBA" id="ARBA00023242"/>
    </source>
</evidence>
<gene>
    <name evidence="13" type="ORF">WR25_25908</name>
</gene>
<dbReference type="InterPro" id="IPR008978">
    <property type="entry name" value="HSP20-like_chaperone"/>
</dbReference>
<comment type="function">
    <text evidence="9">May be involved in calcium-dependent ubiquitination and subsequent proteasomal degradation of target proteins. Probably serves as a molecular bridge in ubiquitin E3 complexes. Participates in the ubiquitin-mediated degradation of beta-catenin (CTNNB1).</text>
</comment>
<dbReference type="Proteomes" id="UP000218231">
    <property type="component" value="Unassembled WGS sequence"/>
</dbReference>
<sequence length="239" mass="27505">MSHHLKEISADLEELLKLRSQANRATVQTFLDDKIQQLAAEQAKLTSTEQKPVTPQVTSSTSNTAVLPTIKLTNYAWDESDKFVKIYLTLPKIETLPADQIIHHFGGSNFDVFVNNLEGKNYSIEMKSLRDEIVPESSSVKQKTGDLLIMMKKKTEGKKWECLTKIEYIEKEKRKPKLDDKADADPQASLMTMMKQLYDDGDDETKRQIRCYFLTFFEINQNFDSNVGFFNKIFIFSLT</sequence>
<dbReference type="STRING" id="2018661.A0A2A2K8I1"/>
<dbReference type="InterPro" id="IPR007699">
    <property type="entry name" value="SGS_dom"/>
</dbReference>
<evidence type="ECO:0000256" key="3">
    <source>
        <dbReference type="ARBA" id="ARBA00015702"/>
    </source>
</evidence>
<evidence type="ECO:0000313" key="13">
    <source>
        <dbReference type="EMBL" id="PAV70183.1"/>
    </source>
</evidence>
<dbReference type="PANTHER" id="PTHR13164">
    <property type="entry name" value="CALICYLIN BINDING PROTEIN"/>
    <property type="match status" value="1"/>
</dbReference>
<dbReference type="SUPFAM" id="SSF49764">
    <property type="entry name" value="HSP20-like chaperones"/>
    <property type="match status" value="1"/>
</dbReference>
<evidence type="ECO:0000256" key="1">
    <source>
        <dbReference type="ARBA" id="ARBA00004123"/>
    </source>
</evidence>
<evidence type="ECO:0000256" key="5">
    <source>
        <dbReference type="ARBA" id="ARBA00022553"/>
    </source>
</evidence>
<evidence type="ECO:0000256" key="2">
    <source>
        <dbReference type="ARBA" id="ARBA00004496"/>
    </source>
</evidence>
<feature type="domain" description="SGS" evidence="11">
    <location>
        <begin position="148"/>
        <end position="239"/>
    </location>
</feature>
<dbReference type="InterPro" id="IPR007052">
    <property type="entry name" value="CS_dom"/>
</dbReference>
<evidence type="ECO:0000259" key="11">
    <source>
        <dbReference type="PROSITE" id="PS51048"/>
    </source>
</evidence>
<accession>A0A2A2K8I1</accession>
<name>A0A2A2K8I1_9BILA</name>